<evidence type="ECO:0000259" key="1">
    <source>
        <dbReference type="Pfam" id="PF08484"/>
    </source>
</evidence>
<evidence type="ECO:0000313" key="2">
    <source>
        <dbReference type="EMBL" id="TCT09875.1"/>
    </source>
</evidence>
<dbReference type="CDD" id="cd02440">
    <property type="entry name" value="AdoMet_MTases"/>
    <property type="match status" value="1"/>
</dbReference>
<sequence>MTCPVCGSADTLVFDRRARVPVHQNGLCPTRERALATPTGVLEMAGCHACGFAWNAAFEPGLLVYDAAYENDQTCSPAFRAHFAERAGRVLAAVRDLTEVRVVEVGCGQGDFLAHLAALGDGRITRATGFDPAWRGIDGEGPGRAAIHRRYYEPATAHLAGGAPDVIVSRHTIEHVPDPVGFLRAIRAAAGADSPVRIFLETPCIGWVIANGQMQDLFYEHCSIFTAGSLALALREAGFGPARAGHVFAGQYLWAEAGFGADDPAPATIPDFAGWEDRKSRYVAHWRGIVETAAGQGPVYLWGGGSKGVTFTLLIDPDATRLAGAVDINPRKQGGYLPVTGLPILAPEQLPAKGATVIVMNPAYHAEIEAQARAIGRQARFVPLVPEAA</sequence>
<dbReference type="Gene3D" id="3.40.50.150">
    <property type="entry name" value="Vaccinia Virus protein VP39"/>
    <property type="match status" value="1"/>
</dbReference>
<dbReference type="Pfam" id="PF13489">
    <property type="entry name" value="Methyltransf_23"/>
    <property type="match status" value="1"/>
</dbReference>
<protein>
    <submittedName>
        <fullName evidence="2">C-methyltransferase-like protein</fullName>
    </submittedName>
</protein>
<dbReference type="Gene3D" id="3.40.50.720">
    <property type="entry name" value="NAD(P)-binding Rossmann-like Domain"/>
    <property type="match status" value="1"/>
</dbReference>
<dbReference type="EMBL" id="SMAK01000006">
    <property type="protein sequence ID" value="TCT09875.1"/>
    <property type="molecule type" value="Genomic_DNA"/>
</dbReference>
<name>A0A4R3ME98_9HYPH</name>
<dbReference type="SUPFAM" id="SSF53335">
    <property type="entry name" value="S-adenosyl-L-methionine-dependent methyltransferases"/>
    <property type="match status" value="1"/>
</dbReference>
<dbReference type="RefSeq" id="WP_132806708.1">
    <property type="nucleotide sequence ID" value="NZ_SMAK01000006.1"/>
</dbReference>
<accession>A0A4R3ME98</accession>
<dbReference type="GO" id="GO:0032259">
    <property type="term" value="P:methylation"/>
    <property type="evidence" value="ECO:0007669"/>
    <property type="project" value="UniProtKB-KW"/>
</dbReference>
<comment type="caution">
    <text evidence="2">The sequence shown here is derived from an EMBL/GenBank/DDBJ whole genome shotgun (WGS) entry which is preliminary data.</text>
</comment>
<organism evidence="2 3">
    <name type="scientific">Tepidamorphus gemmatus</name>
    <dbReference type="NCBI Taxonomy" id="747076"/>
    <lineage>
        <taxon>Bacteria</taxon>
        <taxon>Pseudomonadati</taxon>
        <taxon>Pseudomonadota</taxon>
        <taxon>Alphaproteobacteria</taxon>
        <taxon>Hyphomicrobiales</taxon>
        <taxon>Tepidamorphaceae</taxon>
        <taxon>Tepidamorphus</taxon>
    </lineage>
</organism>
<feature type="domain" description="C-methyltransferase" evidence="1">
    <location>
        <begin position="272"/>
        <end position="386"/>
    </location>
</feature>
<dbReference type="GO" id="GO:0008168">
    <property type="term" value="F:methyltransferase activity"/>
    <property type="evidence" value="ECO:0007669"/>
    <property type="project" value="UniProtKB-KW"/>
</dbReference>
<dbReference type="InterPro" id="IPR029063">
    <property type="entry name" value="SAM-dependent_MTases_sf"/>
</dbReference>
<dbReference type="Pfam" id="PF08484">
    <property type="entry name" value="Methyltransf_14"/>
    <property type="match status" value="1"/>
</dbReference>
<reference evidence="2 3" key="1">
    <citation type="submission" date="2019-03" db="EMBL/GenBank/DDBJ databases">
        <title>Genomic Encyclopedia of Type Strains, Phase IV (KMG-IV): sequencing the most valuable type-strain genomes for metagenomic binning, comparative biology and taxonomic classification.</title>
        <authorList>
            <person name="Goeker M."/>
        </authorList>
    </citation>
    <scope>NUCLEOTIDE SEQUENCE [LARGE SCALE GENOMIC DNA]</scope>
    <source>
        <strain evidence="2 3">DSM 19345</strain>
    </source>
</reference>
<gene>
    <name evidence="2" type="ORF">EDC22_10669</name>
</gene>
<dbReference type="InterPro" id="IPR013691">
    <property type="entry name" value="MeTrfase_14"/>
</dbReference>
<dbReference type="OrthoDB" id="9815644at2"/>
<proteinExistence type="predicted"/>
<keyword evidence="2" id="KW-0489">Methyltransferase</keyword>
<dbReference type="Proteomes" id="UP000295678">
    <property type="component" value="Unassembled WGS sequence"/>
</dbReference>
<dbReference type="AlphaFoldDB" id="A0A4R3ME98"/>
<keyword evidence="2" id="KW-0808">Transferase</keyword>
<keyword evidence="3" id="KW-1185">Reference proteome</keyword>
<evidence type="ECO:0000313" key="3">
    <source>
        <dbReference type="Proteomes" id="UP000295678"/>
    </source>
</evidence>